<name>A0A1M6S7I6_PARC5</name>
<keyword evidence="3" id="KW-1003">Cell membrane</keyword>
<evidence type="ECO:0000313" key="8">
    <source>
        <dbReference type="EMBL" id="SHK40754.1"/>
    </source>
</evidence>
<dbReference type="RefSeq" id="WP_165613110.1">
    <property type="nucleotide sequence ID" value="NZ_FRAG01000056.1"/>
</dbReference>
<evidence type="ECO:0000256" key="7">
    <source>
        <dbReference type="SAM" id="Phobius"/>
    </source>
</evidence>
<sequence>MNPIISSIVYFAIGMIFCALGYKLFDVITPFDLNKEIDDHNIAAGLAVAGIFIGVAIVVSAAII</sequence>
<protein>
    <recommendedName>
        <fullName evidence="10">DUF350 domain-containing protein</fullName>
    </recommendedName>
</protein>
<evidence type="ECO:0000256" key="1">
    <source>
        <dbReference type="ARBA" id="ARBA00004651"/>
    </source>
</evidence>
<feature type="transmembrane region" description="Helical" evidence="7">
    <location>
        <begin position="45"/>
        <end position="63"/>
    </location>
</feature>
<keyword evidence="9" id="KW-1185">Reference proteome</keyword>
<keyword evidence="5 7" id="KW-1133">Transmembrane helix</keyword>
<keyword evidence="4 7" id="KW-0812">Transmembrane</keyword>
<dbReference type="InterPro" id="IPR007140">
    <property type="entry name" value="DUF350"/>
</dbReference>
<dbReference type="GO" id="GO:0005886">
    <property type="term" value="C:plasma membrane"/>
    <property type="evidence" value="ECO:0007669"/>
    <property type="project" value="UniProtKB-SubCell"/>
</dbReference>
<proteinExistence type="inferred from homology"/>
<evidence type="ECO:0000313" key="9">
    <source>
        <dbReference type="Proteomes" id="UP000184465"/>
    </source>
</evidence>
<dbReference type="Proteomes" id="UP000184465">
    <property type="component" value="Unassembled WGS sequence"/>
</dbReference>
<evidence type="ECO:0000256" key="6">
    <source>
        <dbReference type="ARBA" id="ARBA00023136"/>
    </source>
</evidence>
<dbReference type="Pfam" id="PF03994">
    <property type="entry name" value="DUF350"/>
    <property type="match status" value="1"/>
</dbReference>
<evidence type="ECO:0000256" key="2">
    <source>
        <dbReference type="ARBA" id="ARBA00005779"/>
    </source>
</evidence>
<keyword evidence="6 7" id="KW-0472">Membrane</keyword>
<comment type="similarity">
    <text evidence="2">Belongs to the UPF0719 family.</text>
</comment>
<gene>
    <name evidence="8" type="ORF">SAMN02745912_03214</name>
</gene>
<dbReference type="AlphaFoldDB" id="A0A1M6S7I6"/>
<evidence type="ECO:0000256" key="4">
    <source>
        <dbReference type="ARBA" id="ARBA00022692"/>
    </source>
</evidence>
<evidence type="ECO:0008006" key="10">
    <source>
        <dbReference type="Google" id="ProtNLM"/>
    </source>
</evidence>
<evidence type="ECO:0000256" key="3">
    <source>
        <dbReference type="ARBA" id="ARBA00022475"/>
    </source>
</evidence>
<evidence type="ECO:0000256" key="5">
    <source>
        <dbReference type="ARBA" id="ARBA00022989"/>
    </source>
</evidence>
<reference evidence="8 9" key="1">
    <citation type="submission" date="2016-11" db="EMBL/GenBank/DDBJ databases">
        <authorList>
            <person name="Jaros S."/>
            <person name="Januszkiewicz K."/>
            <person name="Wedrychowicz H."/>
        </authorList>
    </citation>
    <scope>NUCLEOTIDE SEQUENCE [LARGE SCALE GENOMIC DNA]</scope>
    <source>
        <strain evidence="8 9">DSM 15212</strain>
    </source>
</reference>
<feature type="transmembrane region" description="Helical" evidence="7">
    <location>
        <begin position="7"/>
        <end position="25"/>
    </location>
</feature>
<comment type="subcellular location">
    <subcellularLocation>
        <location evidence="1">Cell membrane</location>
        <topology evidence="1">Multi-pass membrane protein</topology>
    </subcellularLocation>
</comment>
<dbReference type="EMBL" id="FRAG01000056">
    <property type="protein sequence ID" value="SHK40754.1"/>
    <property type="molecule type" value="Genomic_DNA"/>
</dbReference>
<dbReference type="STRING" id="1121301.SAMN02745912_03214"/>
<accession>A0A1M6S7I6</accession>
<organism evidence="8 9">
    <name type="scientific">Paramaledivibacter caminithermalis (strain DSM 15212 / CIP 107654 / DViRD3)</name>
    <name type="common">Clostridium caminithermale</name>
    <dbReference type="NCBI Taxonomy" id="1121301"/>
    <lineage>
        <taxon>Bacteria</taxon>
        <taxon>Bacillati</taxon>
        <taxon>Bacillota</taxon>
        <taxon>Clostridia</taxon>
        <taxon>Peptostreptococcales</taxon>
        <taxon>Caminicellaceae</taxon>
        <taxon>Paramaledivibacter</taxon>
    </lineage>
</organism>